<dbReference type="Proteomes" id="UP001501586">
    <property type="component" value="Unassembled WGS sequence"/>
</dbReference>
<keyword evidence="2" id="KW-1133">Transmembrane helix</keyword>
<organism evidence="3 4">
    <name type="scientific">Brevibacterium daeguense</name>
    <dbReference type="NCBI Taxonomy" id="909936"/>
    <lineage>
        <taxon>Bacteria</taxon>
        <taxon>Bacillati</taxon>
        <taxon>Actinomycetota</taxon>
        <taxon>Actinomycetes</taxon>
        <taxon>Micrococcales</taxon>
        <taxon>Brevibacteriaceae</taxon>
        <taxon>Brevibacterium</taxon>
    </lineage>
</organism>
<evidence type="ECO:0000313" key="3">
    <source>
        <dbReference type="EMBL" id="GAA4284607.1"/>
    </source>
</evidence>
<evidence type="ECO:0000256" key="2">
    <source>
        <dbReference type="SAM" id="Phobius"/>
    </source>
</evidence>
<evidence type="ECO:0000256" key="1">
    <source>
        <dbReference type="SAM" id="MobiDB-lite"/>
    </source>
</evidence>
<dbReference type="RefSeq" id="WP_236862584.1">
    <property type="nucleotide sequence ID" value="NZ_BAABAZ010000006.1"/>
</dbReference>
<name>A0ABP8EKV6_9MICO</name>
<sequence>MNEPQLLAILIIIGFFAVVLALGGFLIHRTMTRPNSHIGARLPMDESFEPSAETGLPPDLGSEDGDGERS</sequence>
<reference evidence="4" key="1">
    <citation type="journal article" date="2019" name="Int. J. Syst. Evol. Microbiol.">
        <title>The Global Catalogue of Microorganisms (GCM) 10K type strain sequencing project: providing services to taxonomists for standard genome sequencing and annotation.</title>
        <authorList>
            <consortium name="The Broad Institute Genomics Platform"/>
            <consortium name="The Broad Institute Genome Sequencing Center for Infectious Disease"/>
            <person name="Wu L."/>
            <person name="Ma J."/>
        </authorList>
    </citation>
    <scope>NUCLEOTIDE SEQUENCE [LARGE SCALE GENOMIC DNA]</scope>
    <source>
        <strain evidence="4">JCM 17458</strain>
    </source>
</reference>
<proteinExistence type="predicted"/>
<evidence type="ECO:0000313" key="4">
    <source>
        <dbReference type="Proteomes" id="UP001501586"/>
    </source>
</evidence>
<feature type="region of interest" description="Disordered" evidence="1">
    <location>
        <begin position="36"/>
        <end position="70"/>
    </location>
</feature>
<dbReference type="EMBL" id="BAABAZ010000006">
    <property type="protein sequence ID" value="GAA4284607.1"/>
    <property type="molecule type" value="Genomic_DNA"/>
</dbReference>
<feature type="transmembrane region" description="Helical" evidence="2">
    <location>
        <begin position="6"/>
        <end position="27"/>
    </location>
</feature>
<protein>
    <submittedName>
        <fullName evidence="3">Uncharacterized protein</fullName>
    </submittedName>
</protein>
<comment type="caution">
    <text evidence="3">The sequence shown here is derived from an EMBL/GenBank/DDBJ whole genome shotgun (WGS) entry which is preliminary data.</text>
</comment>
<keyword evidence="2" id="KW-0472">Membrane</keyword>
<accession>A0ABP8EKV6</accession>
<keyword evidence="4" id="KW-1185">Reference proteome</keyword>
<feature type="compositionally biased region" description="Acidic residues" evidence="1">
    <location>
        <begin position="61"/>
        <end position="70"/>
    </location>
</feature>
<gene>
    <name evidence="3" type="ORF">GCM10022261_21380</name>
</gene>
<keyword evidence="2" id="KW-0812">Transmembrane</keyword>